<dbReference type="Pfam" id="PF11751">
    <property type="entry name" value="PorP_SprF"/>
    <property type="match status" value="1"/>
</dbReference>
<evidence type="ECO:0000256" key="1">
    <source>
        <dbReference type="SAM" id="SignalP"/>
    </source>
</evidence>
<feature type="signal peptide" evidence="1">
    <location>
        <begin position="1"/>
        <end position="19"/>
    </location>
</feature>
<evidence type="ECO:0000313" key="3">
    <source>
        <dbReference type="Proteomes" id="UP000625551"/>
    </source>
</evidence>
<evidence type="ECO:0000313" key="2">
    <source>
        <dbReference type="EMBL" id="MBD1396433.1"/>
    </source>
</evidence>
<keyword evidence="1" id="KW-0732">Signal</keyword>
<keyword evidence="3" id="KW-1185">Reference proteome</keyword>
<proteinExistence type="predicted"/>
<dbReference type="EMBL" id="JACXAJ010000001">
    <property type="protein sequence ID" value="MBD1396433.1"/>
    <property type="molecule type" value="Genomic_DNA"/>
</dbReference>
<dbReference type="Proteomes" id="UP000625551">
    <property type="component" value="Unassembled WGS sequence"/>
</dbReference>
<sequence>MNKLILIAFLFLLAFGGQAQSRKYVSNFSAYQHFYNPSLTGHEGSILKTFYRNQWTGFEDAPKTLFFSGEIDAADLSKTTDRTSHYHFRNSAKGYQGARHAFGFVALQDRFGPTHETQLAFNYGTGIRLSESLSLRWGAAITYNNFRLDGNSLVVDNTSDPRYQHVMGQYNSMSKLDLNLGFALTGGNYFLGYAMQDITKGHFMTTGDAYMKDVYTRKHLVQAGFRTDLSDQFGLVTSALYQYDEQIESTLEGQAKVVYQDMLWAGGGYRNNQAFHLAAGLNYKKLRLSYAYESPIQEARSINRPTNEIGLAYTLKAVNPERSDRSTVTFW</sequence>
<dbReference type="NCBIfam" id="TIGR03519">
    <property type="entry name" value="T9SS_PorP_fam"/>
    <property type="match status" value="1"/>
</dbReference>
<dbReference type="InterPro" id="IPR019861">
    <property type="entry name" value="PorP/SprF_Bacteroidetes"/>
</dbReference>
<name>A0ABR7XFR1_9BACT</name>
<dbReference type="RefSeq" id="WP_191182536.1">
    <property type="nucleotide sequence ID" value="NZ_JACXAJ010000001.1"/>
</dbReference>
<gene>
    <name evidence="2" type="ORF">H9Q13_04595</name>
</gene>
<organism evidence="2 3">
    <name type="scientific">Pontibacter aquaedesilientis</name>
    <dbReference type="NCBI Taxonomy" id="2766980"/>
    <lineage>
        <taxon>Bacteria</taxon>
        <taxon>Pseudomonadati</taxon>
        <taxon>Bacteroidota</taxon>
        <taxon>Cytophagia</taxon>
        <taxon>Cytophagales</taxon>
        <taxon>Hymenobacteraceae</taxon>
        <taxon>Pontibacter</taxon>
    </lineage>
</organism>
<accession>A0ABR7XFR1</accession>
<feature type="chain" id="PRO_5045793053" evidence="1">
    <location>
        <begin position="20"/>
        <end position="331"/>
    </location>
</feature>
<comment type="caution">
    <text evidence="2">The sequence shown here is derived from an EMBL/GenBank/DDBJ whole genome shotgun (WGS) entry which is preliminary data.</text>
</comment>
<protein>
    <submittedName>
        <fullName evidence="2">Type IX secretion system membrane protein PorP/SprF</fullName>
    </submittedName>
</protein>
<reference evidence="2 3" key="1">
    <citation type="submission" date="2020-09" db="EMBL/GenBank/DDBJ databases">
        <title>Genome sequencing and assembly of Pontibacter sp.</title>
        <authorList>
            <person name="Chhetri G."/>
        </authorList>
    </citation>
    <scope>NUCLEOTIDE SEQUENCE [LARGE SCALE GENOMIC DNA]</scope>
    <source>
        <strain evidence="2 3">JH31</strain>
    </source>
</reference>